<sequence>MKCYKLTGHSSPALKLETVATSAPGPGQVAIAIKAVSLNYRDLIVTEHAKDSVPVSDGAGVIVEVGEGVTDYQVDDRVVIGFMPDWVDGSYSEAKKASSLGGPGVDGVLTERFIVSTTGICRIPDSLSFEEAATLPCAAVTAWSALFEHGTLTPGSTILLQGTGGVSIFALQMAKLAGYRVIITSSSDEKLSRARELGADETINYKKTPEWANEVLKLTYGKGVDLAVDVTGPATLNLTTKATRFGGRISLIGVLSGFNGSIDIGILEKRITLQGIYVGPVSTLEKIACSGIKPYVDRIFTFEEAELAYQTLKRGQHFGKVVLRF</sequence>
<dbReference type="InterPro" id="IPR013149">
    <property type="entry name" value="ADH-like_C"/>
</dbReference>
<dbReference type="Pfam" id="PF08240">
    <property type="entry name" value="ADH_N"/>
    <property type="match status" value="1"/>
</dbReference>
<dbReference type="InterPro" id="IPR013154">
    <property type="entry name" value="ADH-like_N"/>
</dbReference>
<comment type="caution">
    <text evidence="2">The sequence shown here is derived from an EMBL/GenBank/DDBJ whole genome shotgun (WGS) entry which is preliminary data.</text>
</comment>
<dbReference type="Gene3D" id="3.40.50.720">
    <property type="entry name" value="NAD(P)-binding Rossmann-like Domain"/>
    <property type="match status" value="1"/>
</dbReference>
<dbReference type="SUPFAM" id="SSF51735">
    <property type="entry name" value="NAD(P)-binding Rossmann-fold domains"/>
    <property type="match status" value="1"/>
</dbReference>
<organism evidence="2 3">
    <name type="scientific">Citrobacter portucalensis</name>
    <dbReference type="NCBI Taxonomy" id="1639133"/>
    <lineage>
        <taxon>Bacteria</taxon>
        <taxon>Pseudomonadati</taxon>
        <taxon>Pseudomonadota</taxon>
        <taxon>Gammaproteobacteria</taxon>
        <taxon>Enterobacterales</taxon>
        <taxon>Enterobacteriaceae</taxon>
        <taxon>Citrobacter</taxon>
        <taxon>Citrobacter freundii complex</taxon>
    </lineage>
</organism>
<accession>A0A5B0T8K1</accession>
<name>A0A5B0T8K1_9ENTR</name>
<dbReference type="GO" id="GO:0016491">
    <property type="term" value="F:oxidoreductase activity"/>
    <property type="evidence" value="ECO:0007669"/>
    <property type="project" value="InterPro"/>
</dbReference>
<dbReference type="InterPro" id="IPR036291">
    <property type="entry name" value="NAD(P)-bd_dom_sf"/>
</dbReference>
<reference evidence="2 3" key="1">
    <citation type="submission" date="2019-08" db="EMBL/GenBank/DDBJ databases">
        <title>Draft genome sequence of Citrobacter portucalensis strain isolated from green turtle.</title>
        <authorList>
            <person name="Fernandes M.R."/>
            <person name="Sellera F.P."/>
            <person name="Goldeberg D.W."/>
            <person name="Costa D.C."/>
            <person name="Lincopan N."/>
        </authorList>
    </citation>
    <scope>NUCLEOTIDE SEQUENCE [LARGE SCALE GENOMIC DNA]</scope>
    <source>
        <strain evidence="2 3">TV06</strain>
    </source>
</reference>
<dbReference type="SUPFAM" id="SSF50129">
    <property type="entry name" value="GroES-like"/>
    <property type="match status" value="1"/>
</dbReference>
<dbReference type="InterPro" id="IPR052711">
    <property type="entry name" value="Zinc_ADH-like"/>
</dbReference>
<dbReference type="PANTHER" id="PTHR45033">
    <property type="match status" value="1"/>
</dbReference>
<dbReference type="Pfam" id="PF00107">
    <property type="entry name" value="ADH_zinc_N"/>
    <property type="match status" value="1"/>
</dbReference>
<dbReference type="CDD" id="cd08276">
    <property type="entry name" value="MDR7"/>
    <property type="match status" value="1"/>
</dbReference>
<evidence type="ECO:0000313" key="3">
    <source>
        <dbReference type="Proteomes" id="UP000323297"/>
    </source>
</evidence>
<evidence type="ECO:0000259" key="1">
    <source>
        <dbReference type="SMART" id="SM00829"/>
    </source>
</evidence>
<dbReference type="AlphaFoldDB" id="A0A5B0T8K1"/>
<dbReference type="Gene3D" id="3.90.180.10">
    <property type="entry name" value="Medium-chain alcohol dehydrogenases, catalytic domain"/>
    <property type="match status" value="1"/>
</dbReference>
<protein>
    <submittedName>
        <fullName evidence="2">NAD(P)-dependent alcohol dehydrogenase</fullName>
    </submittedName>
</protein>
<dbReference type="PANTHER" id="PTHR45033:SF2">
    <property type="entry name" value="ZINC-TYPE ALCOHOL DEHYDROGENASE-LIKE PROTEIN C1773.06C"/>
    <property type="match status" value="1"/>
</dbReference>
<dbReference type="EMBL" id="VTZD01000003">
    <property type="protein sequence ID" value="KAA1146408.1"/>
    <property type="molecule type" value="Genomic_DNA"/>
</dbReference>
<dbReference type="InterPro" id="IPR020843">
    <property type="entry name" value="ER"/>
</dbReference>
<dbReference type="Proteomes" id="UP000323297">
    <property type="component" value="Unassembled WGS sequence"/>
</dbReference>
<gene>
    <name evidence="2" type="ORF">D3H66_01465</name>
</gene>
<dbReference type="SMART" id="SM00829">
    <property type="entry name" value="PKS_ER"/>
    <property type="match status" value="1"/>
</dbReference>
<evidence type="ECO:0000313" key="2">
    <source>
        <dbReference type="EMBL" id="KAA1146408.1"/>
    </source>
</evidence>
<dbReference type="RefSeq" id="WP_149607178.1">
    <property type="nucleotide sequence ID" value="NZ_CBCXYL010000008.1"/>
</dbReference>
<feature type="domain" description="Enoyl reductase (ER)" evidence="1">
    <location>
        <begin position="9"/>
        <end position="323"/>
    </location>
</feature>
<proteinExistence type="predicted"/>
<dbReference type="InterPro" id="IPR011032">
    <property type="entry name" value="GroES-like_sf"/>
</dbReference>